<sequence length="354" mass="38428">MHANDCTPNKGAYCPDTILPRPKRHHVSFTLAVLFALTFLFPASGPVLAAPVELADAVVTEGDNNSAPNTGAPDTTSSDEHTSAAQSAKSQSGTPKPSDTAPTNPAPMQDSQNGSADGTKADPAASPNKPRKIELVTTEWPPYSGEDLTDFGLSSSTISATFAAADIETHITVLPWRRALQAFHTDPDIDGVFPVYKDRENIDDVLLSAPISFSPVGFVVYHNQLFDWKTLNDLQDMSIGVVAGYANTSAFDFMVATGKLRTVEANDDLTLLRLLRTGRVDVAVMDKLVMEYLLDSYREFHQVIPSYRFHETALANKGLYIAFKNTAEGANLRQIFNYELGLASCDNGHECVSR</sequence>
<feature type="compositionally biased region" description="Polar residues" evidence="1">
    <location>
        <begin position="83"/>
        <end position="103"/>
    </location>
</feature>
<proteinExistence type="predicted"/>
<evidence type="ECO:0000313" key="2">
    <source>
        <dbReference type="EMBL" id="AUG54591.1"/>
    </source>
</evidence>
<reference evidence="2 3" key="1">
    <citation type="submission" date="2017-10" db="EMBL/GenBank/DDBJ databases">
        <title>Biodiversity and function of Thalassospira species in the particle-attached aromatic-hydrocarbon-degrading consortia from the surface seawater of the China South Sea.</title>
        <authorList>
            <person name="Dong C."/>
            <person name="Liu R."/>
            <person name="Shao Z."/>
        </authorList>
    </citation>
    <scope>NUCLEOTIDE SEQUENCE [LARGE SCALE GENOMIC DNA]</scope>
    <source>
        <strain evidence="2 3">CSC3H3</strain>
    </source>
</reference>
<evidence type="ECO:0000256" key="1">
    <source>
        <dbReference type="SAM" id="MobiDB-lite"/>
    </source>
</evidence>
<dbReference type="EMBL" id="CP024199">
    <property type="protein sequence ID" value="AUG54591.1"/>
    <property type="molecule type" value="Genomic_DNA"/>
</dbReference>
<dbReference type="Proteomes" id="UP000233458">
    <property type="component" value="Chromosome"/>
</dbReference>
<dbReference type="PANTHER" id="PTHR35936:SF25">
    <property type="entry name" value="ABC TRANSPORTER SUBSTRATE-BINDING PROTEIN"/>
    <property type="match status" value="1"/>
</dbReference>
<evidence type="ECO:0000313" key="3">
    <source>
        <dbReference type="Proteomes" id="UP000233458"/>
    </source>
</evidence>
<accession>A0ABM6QDC5</accession>
<name>A0ABM6QDC5_9PROT</name>
<organism evidence="2 3">
    <name type="scientific">Thalassospira marina</name>
    <dbReference type="NCBI Taxonomy" id="2048283"/>
    <lineage>
        <taxon>Bacteria</taxon>
        <taxon>Pseudomonadati</taxon>
        <taxon>Pseudomonadota</taxon>
        <taxon>Alphaproteobacteria</taxon>
        <taxon>Rhodospirillales</taxon>
        <taxon>Thalassospiraceae</taxon>
        <taxon>Thalassospira</taxon>
    </lineage>
</organism>
<dbReference type="RefSeq" id="WP_101285871.1">
    <property type="nucleotide sequence ID" value="NZ_CP024199.1"/>
</dbReference>
<dbReference type="Gene3D" id="3.40.190.10">
    <property type="entry name" value="Periplasmic binding protein-like II"/>
    <property type="match status" value="2"/>
</dbReference>
<evidence type="ECO:0008006" key="4">
    <source>
        <dbReference type="Google" id="ProtNLM"/>
    </source>
</evidence>
<keyword evidence="3" id="KW-1185">Reference proteome</keyword>
<feature type="region of interest" description="Disordered" evidence="1">
    <location>
        <begin position="61"/>
        <end position="139"/>
    </location>
</feature>
<protein>
    <recommendedName>
        <fullName evidence="4">Solute-binding protein family 3/N-terminal domain-containing protein</fullName>
    </recommendedName>
</protein>
<feature type="compositionally biased region" description="Polar residues" evidence="1">
    <location>
        <begin position="62"/>
        <end position="76"/>
    </location>
</feature>
<dbReference type="SUPFAM" id="SSF53850">
    <property type="entry name" value="Periplasmic binding protein-like II"/>
    <property type="match status" value="1"/>
</dbReference>
<dbReference type="PANTHER" id="PTHR35936">
    <property type="entry name" value="MEMBRANE-BOUND LYTIC MUREIN TRANSGLYCOSYLASE F"/>
    <property type="match status" value="1"/>
</dbReference>
<gene>
    <name evidence="2" type="ORF">CSC3H3_19105</name>
</gene>